<dbReference type="PIRSF" id="PIRSF003259">
    <property type="entry name" value="Pilus_assembly_TraL"/>
    <property type="match status" value="1"/>
</dbReference>
<evidence type="ECO:0000256" key="1">
    <source>
        <dbReference type="PIRNR" id="PIRNR003259"/>
    </source>
</evidence>
<dbReference type="Proteomes" id="UP000094761">
    <property type="component" value="Plasmid p57_like"/>
</dbReference>
<dbReference type="InterPro" id="IPR009838">
    <property type="entry name" value="T4SS_TraL"/>
</dbReference>
<keyword evidence="1" id="KW-0998">Cell outer membrane</keyword>
<evidence type="ECO:0000256" key="2">
    <source>
        <dbReference type="SAM" id="Phobius"/>
    </source>
</evidence>
<keyword evidence="1" id="KW-0184">Conjugation</keyword>
<name>A0A178J3W8_9VIBR</name>
<proteinExistence type="predicted"/>
<dbReference type="AlphaFoldDB" id="A0A178J3W8"/>
<protein>
    <recommendedName>
        <fullName evidence="1">Protein TraL</fullName>
    </recommendedName>
</protein>
<dbReference type="Pfam" id="PF07178">
    <property type="entry name" value="TraL"/>
    <property type="match status" value="1"/>
</dbReference>
<keyword evidence="2" id="KW-1133">Transmembrane helix</keyword>
<accession>A0A178J3W8</accession>
<dbReference type="RefSeq" id="WP_004744677.1">
    <property type="nucleotide sequence ID" value="NZ_CM004621.1"/>
</dbReference>
<dbReference type="OrthoDB" id="5880478at2"/>
<dbReference type="GeneID" id="78074019"/>
<comment type="function">
    <text evidence="1">Membrane protein involved in F pilin formation.</text>
</comment>
<keyword evidence="1 2" id="KW-0472">Membrane</keyword>
<keyword evidence="2" id="KW-0812">Transmembrane</keyword>
<evidence type="ECO:0000313" key="3">
    <source>
        <dbReference type="EMBL" id="OAM96630.1"/>
    </source>
</evidence>
<comment type="caution">
    <text evidence="3">The sequence shown here is derived from an EMBL/GenBank/DDBJ whole genome shotgun (WGS) entry which is preliminary data.</text>
</comment>
<dbReference type="GO" id="GO:0009279">
    <property type="term" value="C:cell outer membrane"/>
    <property type="evidence" value="ECO:0007669"/>
    <property type="project" value="UniProtKB-SubCell"/>
</dbReference>
<sequence length="100" mass="11684">MENPDLFFSIPRHMNKGKRLAGFPRDEIVPAAILFGLCFWQGYSITGIILGFGWFGGIRYIKVGYGENIVALTFYWWTEGLLSRAYFTRTPSSERRYWIF</sequence>
<dbReference type="EMBL" id="LUAX01000009">
    <property type="protein sequence ID" value="OAM96630.1"/>
    <property type="molecule type" value="Genomic_DNA"/>
</dbReference>
<keyword evidence="3" id="KW-0614">Plasmid</keyword>
<feature type="transmembrane region" description="Helical" evidence="2">
    <location>
        <begin position="28"/>
        <end position="55"/>
    </location>
</feature>
<comment type="subcellular location">
    <subcellularLocation>
        <location evidence="1">Cell outer membrane</location>
    </subcellularLocation>
</comment>
<reference evidence="3" key="1">
    <citation type="submission" date="2016-03" db="EMBL/GenBank/DDBJ databases">
        <title>Draft genome sequence of the Vibrio tubiashii subs. europaeus.</title>
        <authorList>
            <person name="Spinard E."/>
            <person name="Dubert J."/>
            <person name="Nelson D.R."/>
            <person name="Barja J.L."/>
        </authorList>
    </citation>
    <scope>NUCLEOTIDE SEQUENCE [LARGE SCALE GENOMIC DNA]</scope>
    <source>
        <strain evidence="3">PP2-638</strain>
        <plasmid evidence="3">p57_like</plasmid>
    </source>
</reference>
<dbReference type="InterPro" id="IPR016382">
    <property type="entry name" value="Pilus_assmbly_TraL"/>
</dbReference>
<gene>
    <name evidence="3" type="ORF">AZ468_24990</name>
</gene>
<geneLocation type="plasmid" evidence="3">
    <name>p57_like</name>
</geneLocation>
<dbReference type="GO" id="GO:0009297">
    <property type="term" value="P:pilus assembly"/>
    <property type="evidence" value="ECO:0007669"/>
    <property type="project" value="UniProtKB-UniRule"/>
</dbReference>
<organism evidence="3">
    <name type="scientific">Vibrio europaeus</name>
    <dbReference type="NCBI Taxonomy" id="300876"/>
    <lineage>
        <taxon>Bacteria</taxon>
        <taxon>Pseudomonadati</taxon>
        <taxon>Pseudomonadota</taxon>
        <taxon>Gammaproteobacteria</taxon>
        <taxon>Vibrionales</taxon>
        <taxon>Vibrionaceae</taxon>
        <taxon>Vibrio</taxon>
        <taxon>Vibrio oreintalis group</taxon>
    </lineage>
</organism>
<dbReference type="NCBIfam" id="TIGR02762">
    <property type="entry name" value="TraL_TIGR"/>
    <property type="match status" value="1"/>
</dbReference>